<dbReference type="OrthoDB" id="2130169at2759"/>
<accession>F9GDW0</accession>
<evidence type="ECO:0000313" key="2">
    <source>
        <dbReference type="EMBL" id="EGU72656.1"/>
    </source>
</evidence>
<protein>
    <recommendedName>
        <fullName evidence="1">NAD-dependent epimerase/dehydratase domain-containing protein</fullName>
    </recommendedName>
</protein>
<dbReference type="GO" id="GO:0004029">
    <property type="term" value="F:aldehyde dehydrogenase (NAD+) activity"/>
    <property type="evidence" value="ECO:0007669"/>
    <property type="project" value="TreeGrafter"/>
</dbReference>
<dbReference type="InterPro" id="IPR051783">
    <property type="entry name" value="NAD(P)-dependent_oxidoreduct"/>
</dbReference>
<dbReference type="AlphaFoldDB" id="F9GDW0"/>
<dbReference type="InterPro" id="IPR036291">
    <property type="entry name" value="NAD(P)-bd_dom_sf"/>
</dbReference>
<gene>
    <name evidence="2" type="ORF">FOXB_16844</name>
</gene>
<feature type="domain" description="NAD-dependent epimerase/dehydratase" evidence="1">
    <location>
        <begin position="151"/>
        <end position="241"/>
    </location>
</feature>
<name>F9GDW0_FUSOF</name>
<dbReference type="PANTHER" id="PTHR48079:SF7">
    <property type="entry name" value="NAD(P)-BINDING DOMAIN-CONTAINING PROTEIN-RELATED"/>
    <property type="match status" value="1"/>
</dbReference>
<sequence length="372" mass="41014">MATSKLFITGATGYIGGDFLYEAYHSRPAWEISALARSEVAVSSLQEKYPRIRIVRGDLDSADLLRDEAQRADIVLHFANCDHEASANALLKGMAEHTADRPGWYIHTSGTGILTFEDGRNQTCGVRRDKVFNDWTGVLELINLPCDAFHRNVDEIVTATIEDVPKNFRTAIVCPCCIYGDGRGPGNRSSTQVYTMATHILERGRGFVVGEGRNIWHYVHIRDLSKLFVLLTDAAAAGGEGASWDSEGYYFAENGNVTWGDISEAITEAAFRNGYITTKDLDVLDWDATAALDPKGPYRWGSNSRGYALRATKLLGWQPEQPGLLDNIEDIVTLQQASLSVDPKQVNDVKQAPVLHLIKAQYVSPKSPTSCN</sequence>
<reference evidence="2" key="1">
    <citation type="journal article" date="2012" name="Mol. Plant Microbe Interact.">
        <title>A highly conserved effector in Fusarium oxysporum is required for full virulence on Arabidopsis.</title>
        <authorList>
            <person name="Thatcher L.F."/>
            <person name="Gardiner D.M."/>
            <person name="Kazan K."/>
            <person name="Manners J."/>
        </authorList>
    </citation>
    <scope>NUCLEOTIDE SEQUENCE [LARGE SCALE GENOMIC DNA]</scope>
    <source>
        <strain evidence="2">Fo5176</strain>
    </source>
</reference>
<dbReference type="InterPro" id="IPR001509">
    <property type="entry name" value="Epimerase_deHydtase"/>
</dbReference>
<organism evidence="2">
    <name type="scientific">Fusarium oxysporum (strain Fo5176)</name>
    <name type="common">Fusarium vascular wilt</name>
    <dbReference type="NCBI Taxonomy" id="660025"/>
    <lineage>
        <taxon>Eukaryota</taxon>
        <taxon>Fungi</taxon>
        <taxon>Dikarya</taxon>
        <taxon>Ascomycota</taxon>
        <taxon>Pezizomycotina</taxon>
        <taxon>Sordariomycetes</taxon>
        <taxon>Hypocreomycetidae</taxon>
        <taxon>Hypocreales</taxon>
        <taxon>Nectriaceae</taxon>
        <taxon>Fusarium</taxon>
        <taxon>Fusarium oxysporum species complex</taxon>
    </lineage>
</organism>
<comment type="caution">
    <text evidence="2">The sequence shown here is derived from an EMBL/GenBank/DDBJ whole genome shotgun (WGS) entry which is preliminary data.</text>
</comment>
<evidence type="ECO:0000259" key="1">
    <source>
        <dbReference type="Pfam" id="PF01370"/>
    </source>
</evidence>
<dbReference type="Pfam" id="PF01370">
    <property type="entry name" value="Epimerase"/>
    <property type="match status" value="2"/>
</dbReference>
<dbReference type="Gene3D" id="3.40.50.720">
    <property type="entry name" value="NAD(P)-binding Rossmann-like Domain"/>
    <property type="match status" value="1"/>
</dbReference>
<feature type="domain" description="NAD-dependent epimerase/dehydratase" evidence="1">
    <location>
        <begin position="7"/>
        <end position="83"/>
    </location>
</feature>
<dbReference type="GO" id="GO:0005737">
    <property type="term" value="C:cytoplasm"/>
    <property type="evidence" value="ECO:0007669"/>
    <property type="project" value="TreeGrafter"/>
</dbReference>
<proteinExistence type="predicted"/>
<dbReference type="STRING" id="660025.F9GDW0"/>
<dbReference type="EMBL" id="AFQF01005811">
    <property type="protein sequence ID" value="EGU72656.1"/>
    <property type="molecule type" value="Genomic_DNA"/>
</dbReference>
<dbReference type="PANTHER" id="PTHR48079">
    <property type="entry name" value="PROTEIN YEEZ"/>
    <property type="match status" value="1"/>
</dbReference>
<dbReference type="SUPFAM" id="SSF51735">
    <property type="entry name" value="NAD(P)-binding Rossmann-fold domains"/>
    <property type="match status" value="1"/>
</dbReference>